<evidence type="ECO:0000256" key="3">
    <source>
        <dbReference type="ARBA" id="ARBA00022694"/>
    </source>
</evidence>
<organism evidence="8 9">
    <name type="scientific">Hornefia butyriciproducens</name>
    <dbReference type="NCBI Taxonomy" id="2652293"/>
    <lineage>
        <taxon>Bacteria</taxon>
        <taxon>Bacillati</taxon>
        <taxon>Bacillota</taxon>
        <taxon>Clostridia</taxon>
        <taxon>Peptostreptococcales</taxon>
        <taxon>Anaerovoracaceae</taxon>
        <taxon>Hornefia</taxon>
    </lineage>
</organism>
<name>A0A6L5Y6A7_9FIRM</name>
<dbReference type="GO" id="GO:0046872">
    <property type="term" value="F:metal ion binding"/>
    <property type="evidence" value="ECO:0007669"/>
    <property type="project" value="UniProtKB-KW"/>
</dbReference>
<evidence type="ECO:0000256" key="1">
    <source>
        <dbReference type="ARBA" id="ARBA00012156"/>
    </source>
</evidence>
<comment type="catalytic activity">
    <reaction evidence="6">
        <text>L-threonylcarbamoyladenylate + adenosine(37) in tRNA = N(6)-L-threonylcarbamoyladenosine(37) in tRNA + AMP + H(+)</text>
        <dbReference type="Rhea" id="RHEA:37059"/>
        <dbReference type="Rhea" id="RHEA-COMP:10162"/>
        <dbReference type="Rhea" id="RHEA-COMP:10163"/>
        <dbReference type="ChEBI" id="CHEBI:15378"/>
        <dbReference type="ChEBI" id="CHEBI:73682"/>
        <dbReference type="ChEBI" id="CHEBI:74411"/>
        <dbReference type="ChEBI" id="CHEBI:74418"/>
        <dbReference type="ChEBI" id="CHEBI:456215"/>
        <dbReference type="EC" id="2.3.1.234"/>
    </reaction>
</comment>
<dbReference type="SUPFAM" id="SSF53067">
    <property type="entry name" value="Actin-like ATPase domain"/>
    <property type="match status" value="1"/>
</dbReference>
<dbReference type="RefSeq" id="WP_154574544.1">
    <property type="nucleotide sequence ID" value="NZ_VUMZ01000006.1"/>
</dbReference>
<reference evidence="8 9" key="1">
    <citation type="submission" date="2019-08" db="EMBL/GenBank/DDBJ databases">
        <title>In-depth cultivation of the pig gut microbiome towards novel bacterial diversity and tailored functional studies.</title>
        <authorList>
            <person name="Wylensek D."/>
            <person name="Hitch T.C.A."/>
            <person name="Clavel T."/>
        </authorList>
    </citation>
    <scope>NUCLEOTIDE SEQUENCE [LARGE SCALE GENOMIC DNA]</scope>
    <source>
        <strain evidence="8 9">WCA-MUC-591-APC-3H</strain>
    </source>
</reference>
<keyword evidence="5" id="KW-0012">Acyltransferase</keyword>
<dbReference type="PROSITE" id="PS01016">
    <property type="entry name" value="GLYCOPROTEASE"/>
    <property type="match status" value="1"/>
</dbReference>
<dbReference type="GO" id="GO:0070525">
    <property type="term" value="P:tRNA threonylcarbamoyladenosine metabolic process"/>
    <property type="evidence" value="ECO:0007669"/>
    <property type="project" value="UniProtKB-ARBA"/>
</dbReference>
<dbReference type="InterPro" id="IPR017860">
    <property type="entry name" value="Peptidase_M22_CS"/>
</dbReference>
<dbReference type="EC" id="2.3.1.234" evidence="1"/>
<dbReference type="InterPro" id="IPR043129">
    <property type="entry name" value="ATPase_NBD"/>
</dbReference>
<keyword evidence="9" id="KW-1185">Reference proteome</keyword>
<keyword evidence="2" id="KW-0808">Transferase</keyword>
<dbReference type="InterPro" id="IPR017861">
    <property type="entry name" value="KAE1/TsaD"/>
</dbReference>
<dbReference type="PRINTS" id="PR00789">
    <property type="entry name" value="OSIALOPTASE"/>
</dbReference>
<dbReference type="InterPro" id="IPR000905">
    <property type="entry name" value="Gcp-like_dom"/>
</dbReference>
<dbReference type="GO" id="GO:0005829">
    <property type="term" value="C:cytosol"/>
    <property type="evidence" value="ECO:0007669"/>
    <property type="project" value="TreeGrafter"/>
</dbReference>
<dbReference type="Gene3D" id="3.30.420.40">
    <property type="match status" value="2"/>
</dbReference>
<dbReference type="PANTHER" id="PTHR11735:SF11">
    <property type="entry name" value="TRNA THREONYLCARBAMOYLADENOSINE BIOSYNTHESIS PROTEIN TSAB"/>
    <property type="match status" value="1"/>
</dbReference>
<dbReference type="Proteomes" id="UP000474676">
    <property type="component" value="Unassembled WGS sequence"/>
</dbReference>
<evidence type="ECO:0000259" key="7">
    <source>
        <dbReference type="Pfam" id="PF00814"/>
    </source>
</evidence>
<dbReference type="GeneID" id="303115135"/>
<sequence length="356" mass="38591">MSGRCFLGIDTSNYKTSVALVDEDGEILANHQRFLTVKEGERGLRQSDAVFQHVNRLPEMMEQLFRKPGGFDGREIAAVSVSERPRPVEGSYMPVFMAGLAVARSTAAALGVPLYRVSHQEGHIEAVRHGTPLERSKRFISFHFSGGTTEAILVEEREAGTSYQIVGGSRDISYGQLLDRVGVALGMHFPCGAELDEIAMKSSGGSVSGVGWHNGNRGCGVTLSKDAAEKSGKNPETVRIPVIRSKDGWINLSGIETCCQRLIREGAETEALTRALFREITVSIGTMTRQIAEKYDVADFLYAGGVSSSQYVRTHLDTGTRRYFGAPELSADNAVGVALSGGKYYAAEACQRNTTE</sequence>
<dbReference type="Pfam" id="PF00814">
    <property type="entry name" value="TsaD"/>
    <property type="match status" value="1"/>
</dbReference>
<evidence type="ECO:0000313" key="9">
    <source>
        <dbReference type="Proteomes" id="UP000474676"/>
    </source>
</evidence>
<gene>
    <name evidence="8" type="ORF">FYJ64_07335</name>
</gene>
<dbReference type="PANTHER" id="PTHR11735">
    <property type="entry name" value="TRNA N6-ADENOSINE THREONYLCARBAMOYLTRANSFERASE"/>
    <property type="match status" value="1"/>
</dbReference>
<keyword evidence="3" id="KW-0819">tRNA processing</keyword>
<keyword evidence="4" id="KW-0479">Metal-binding</keyword>
<evidence type="ECO:0000256" key="4">
    <source>
        <dbReference type="ARBA" id="ARBA00022723"/>
    </source>
</evidence>
<protein>
    <recommendedName>
        <fullName evidence="1">N(6)-L-threonylcarbamoyladenine synthase</fullName>
        <ecNumber evidence="1">2.3.1.234</ecNumber>
    </recommendedName>
</protein>
<dbReference type="AlphaFoldDB" id="A0A6L5Y6A7"/>
<dbReference type="GO" id="GO:0006400">
    <property type="term" value="P:tRNA modification"/>
    <property type="evidence" value="ECO:0007669"/>
    <property type="project" value="UniProtKB-ARBA"/>
</dbReference>
<dbReference type="EMBL" id="VUMZ01000006">
    <property type="protein sequence ID" value="MST52123.1"/>
    <property type="molecule type" value="Genomic_DNA"/>
</dbReference>
<accession>A0A6L5Y6A7</accession>
<evidence type="ECO:0000313" key="8">
    <source>
        <dbReference type="EMBL" id="MST52123.1"/>
    </source>
</evidence>
<dbReference type="GO" id="GO:0061711">
    <property type="term" value="F:tRNA N(6)-L-threonylcarbamoyladenine synthase activity"/>
    <property type="evidence" value="ECO:0007669"/>
    <property type="project" value="UniProtKB-EC"/>
</dbReference>
<evidence type="ECO:0000256" key="5">
    <source>
        <dbReference type="ARBA" id="ARBA00023315"/>
    </source>
</evidence>
<evidence type="ECO:0000256" key="6">
    <source>
        <dbReference type="ARBA" id="ARBA00048117"/>
    </source>
</evidence>
<evidence type="ECO:0000256" key="2">
    <source>
        <dbReference type="ARBA" id="ARBA00022679"/>
    </source>
</evidence>
<feature type="domain" description="Gcp-like" evidence="7">
    <location>
        <begin position="48"/>
        <end position="336"/>
    </location>
</feature>
<proteinExistence type="predicted"/>
<comment type="caution">
    <text evidence="8">The sequence shown here is derived from an EMBL/GenBank/DDBJ whole genome shotgun (WGS) entry which is preliminary data.</text>
</comment>